<accession>A0A1S7LKP6</accession>
<gene>
    <name evidence="2" type="ORF">MAGMO_2825</name>
</gene>
<reference evidence="2" key="1">
    <citation type="submission" date="2015-04" db="EMBL/GenBank/DDBJ databases">
        <authorList>
            <person name="Syromyatnikov M.Y."/>
            <person name="Popov V.N."/>
        </authorList>
    </citation>
    <scope>NUCLEOTIDE SEQUENCE</scope>
    <source>
        <strain evidence="2">MO-1</strain>
    </source>
</reference>
<protein>
    <submittedName>
        <fullName evidence="2">Putative Sulfur compound chelating protein SoxZ</fullName>
    </submittedName>
</protein>
<evidence type="ECO:0000259" key="1">
    <source>
        <dbReference type="Pfam" id="PF08770"/>
    </source>
</evidence>
<dbReference type="AlphaFoldDB" id="A0A1S7LKP6"/>
<organism evidence="2">
    <name type="scientific">Magnetococcus massalia (strain MO-1)</name>
    <dbReference type="NCBI Taxonomy" id="451514"/>
    <lineage>
        <taxon>Bacteria</taxon>
        <taxon>Pseudomonadati</taxon>
        <taxon>Pseudomonadota</taxon>
        <taxon>Magnetococcia</taxon>
        <taxon>Magnetococcales</taxon>
        <taxon>Magnetococcaceae</taxon>
        <taxon>Magnetococcus</taxon>
    </lineage>
</organism>
<dbReference type="NCBIfam" id="TIGR04490">
    <property type="entry name" value="SoxZ_true"/>
    <property type="match status" value="1"/>
</dbReference>
<name>A0A1S7LKP6_MAGMO</name>
<dbReference type="InterPro" id="IPR030995">
    <property type="entry name" value="SoxZ"/>
</dbReference>
<dbReference type="InterPro" id="IPR014756">
    <property type="entry name" value="Ig_E-set"/>
</dbReference>
<evidence type="ECO:0000313" key="2">
    <source>
        <dbReference type="EMBL" id="CRH06973.1"/>
    </source>
</evidence>
<sequence>MAKMGKPKVRGPRKPVAKGSIVQVKTLIKHPMESGLRKNRATGETIPAHHVSKVEVEYLGNKIISADWTGGVSKNPFYAFKMKATASGPVKVTWSDNKGESWSGSFNLKVK</sequence>
<dbReference type="Gene3D" id="2.60.40.10">
    <property type="entry name" value="Immunoglobulins"/>
    <property type="match status" value="1"/>
</dbReference>
<dbReference type="InterPro" id="IPR013783">
    <property type="entry name" value="Ig-like_fold"/>
</dbReference>
<proteinExistence type="predicted"/>
<dbReference type="Pfam" id="PF08770">
    <property type="entry name" value="SoxZ"/>
    <property type="match status" value="1"/>
</dbReference>
<dbReference type="SUPFAM" id="SSF81296">
    <property type="entry name" value="E set domains"/>
    <property type="match status" value="1"/>
</dbReference>
<dbReference type="EMBL" id="LO017727">
    <property type="protein sequence ID" value="CRH06973.1"/>
    <property type="molecule type" value="Genomic_DNA"/>
</dbReference>
<dbReference type="InterPro" id="IPR014880">
    <property type="entry name" value="SoxZ_dom"/>
</dbReference>
<feature type="domain" description="Sulphur oxidation protein SoxZ" evidence="1">
    <location>
        <begin position="12"/>
        <end position="105"/>
    </location>
</feature>